<feature type="signal peptide" evidence="10">
    <location>
        <begin position="1"/>
        <end position="22"/>
    </location>
</feature>
<evidence type="ECO:0000259" key="11">
    <source>
        <dbReference type="PROSITE" id="PS51296"/>
    </source>
</evidence>
<evidence type="ECO:0000256" key="2">
    <source>
        <dbReference type="ARBA" id="ARBA00015816"/>
    </source>
</evidence>
<feature type="domain" description="Rieske" evidence="11">
    <location>
        <begin position="50"/>
        <end position="139"/>
    </location>
</feature>
<dbReference type="PROSITE" id="PS51257">
    <property type="entry name" value="PROKAR_LIPOPROTEIN"/>
    <property type="match status" value="1"/>
</dbReference>
<dbReference type="GO" id="GO:0046872">
    <property type="term" value="F:metal ion binding"/>
    <property type="evidence" value="ECO:0007669"/>
    <property type="project" value="UniProtKB-KW"/>
</dbReference>
<evidence type="ECO:0000256" key="1">
    <source>
        <dbReference type="ARBA" id="ARBA00002494"/>
    </source>
</evidence>
<proteinExistence type="predicted"/>
<dbReference type="Gene3D" id="2.102.10.10">
    <property type="entry name" value="Rieske [2Fe-2S] iron-sulphur domain"/>
    <property type="match status" value="1"/>
</dbReference>
<dbReference type="RefSeq" id="WP_286214485.1">
    <property type="nucleotide sequence ID" value="NZ_AP027452.1"/>
</dbReference>
<keyword evidence="10" id="KW-0732">Signal</keyword>
<organism evidence="12 13">
    <name type="scientific">Mycolicibacterium mageritense</name>
    <name type="common">Mycobacterium mageritense</name>
    <dbReference type="NCBI Taxonomy" id="53462"/>
    <lineage>
        <taxon>Bacteria</taxon>
        <taxon>Bacillati</taxon>
        <taxon>Actinomycetota</taxon>
        <taxon>Actinomycetes</taxon>
        <taxon>Mycobacteriales</taxon>
        <taxon>Mycobacteriaceae</taxon>
        <taxon>Mycolicibacterium</taxon>
    </lineage>
</organism>
<dbReference type="EMBL" id="AP027452">
    <property type="protein sequence ID" value="BDY27971.1"/>
    <property type="molecule type" value="Genomic_DNA"/>
</dbReference>
<dbReference type="SUPFAM" id="SSF50022">
    <property type="entry name" value="ISP domain"/>
    <property type="match status" value="1"/>
</dbReference>
<dbReference type="PROSITE" id="PS51318">
    <property type="entry name" value="TAT"/>
    <property type="match status" value="1"/>
</dbReference>
<comment type="cofactor">
    <cofactor evidence="9">
        <name>[2Fe-2S] cluster</name>
        <dbReference type="ChEBI" id="CHEBI:190135"/>
    </cofactor>
</comment>
<evidence type="ECO:0000313" key="12">
    <source>
        <dbReference type="EMBL" id="BDY27971.1"/>
    </source>
</evidence>
<evidence type="ECO:0000256" key="3">
    <source>
        <dbReference type="ARBA" id="ARBA00022714"/>
    </source>
</evidence>
<keyword evidence="6" id="KW-0411">Iron-sulfur</keyword>
<reference evidence="12" key="1">
    <citation type="submission" date="2023-03" db="EMBL/GenBank/DDBJ databases">
        <title>Draft genome sequence of a Mycolicibacterium mageritense strain H4_3_1 isolated from a hybrid biological-inorganic system reactor.</title>
        <authorList>
            <person name="Feng X."/>
            <person name="Kazama D."/>
            <person name="Sato K."/>
            <person name="Kobayashi H."/>
        </authorList>
    </citation>
    <scope>NUCLEOTIDE SEQUENCE</scope>
    <source>
        <strain evidence="12">H4_3_1</strain>
    </source>
</reference>
<dbReference type="GO" id="GO:0051537">
    <property type="term" value="F:2 iron, 2 sulfur cluster binding"/>
    <property type="evidence" value="ECO:0007669"/>
    <property type="project" value="UniProtKB-KW"/>
</dbReference>
<evidence type="ECO:0000256" key="8">
    <source>
        <dbReference type="ARBA" id="ARBA00029586"/>
    </source>
</evidence>
<keyword evidence="7" id="KW-1015">Disulfide bond</keyword>
<sequence length="140" mass="13568">MFISRRQVLVSTGVTVAAGAVAGCATYGKPPAEPAQAPAPAPGTTGAVASALAATADVPVGSGVIVGDTVLTQPSPGQFKAFSTVCTHAGCNVAEIVGAAINCPCHGSSFNLDGTVAKGPAKKPLEAKPIAVKGDSITLA</sequence>
<keyword evidence="5" id="KW-0408">Iron</keyword>
<feature type="chain" id="PRO_5042490808" description="Cytochrome bc1 complex Rieske iron-sulfur subunit" evidence="10">
    <location>
        <begin position="23"/>
        <end position="140"/>
    </location>
</feature>
<evidence type="ECO:0000256" key="5">
    <source>
        <dbReference type="ARBA" id="ARBA00023004"/>
    </source>
</evidence>
<dbReference type="InterPro" id="IPR036922">
    <property type="entry name" value="Rieske_2Fe-2S_sf"/>
</dbReference>
<evidence type="ECO:0000313" key="13">
    <source>
        <dbReference type="Proteomes" id="UP001241092"/>
    </source>
</evidence>
<dbReference type="Proteomes" id="UP001241092">
    <property type="component" value="Chromosome"/>
</dbReference>
<evidence type="ECO:0000256" key="9">
    <source>
        <dbReference type="ARBA" id="ARBA00034078"/>
    </source>
</evidence>
<dbReference type="PROSITE" id="PS51296">
    <property type="entry name" value="RIESKE"/>
    <property type="match status" value="1"/>
</dbReference>
<dbReference type="GO" id="GO:0016020">
    <property type="term" value="C:membrane"/>
    <property type="evidence" value="ECO:0007669"/>
    <property type="project" value="InterPro"/>
</dbReference>
<name>A0AAI8XMJ0_MYCME</name>
<dbReference type="InterPro" id="IPR014349">
    <property type="entry name" value="Rieske_Fe-S_prot"/>
</dbReference>
<dbReference type="AlphaFoldDB" id="A0AAI8XMJ0"/>
<dbReference type="InterPro" id="IPR005805">
    <property type="entry name" value="Rieske_Fe-S_prot_C"/>
</dbReference>
<dbReference type="Pfam" id="PF00355">
    <property type="entry name" value="Rieske"/>
    <property type="match status" value="1"/>
</dbReference>
<dbReference type="PANTHER" id="PTHR10134">
    <property type="entry name" value="CYTOCHROME B-C1 COMPLEX SUBUNIT RIESKE, MITOCHONDRIAL"/>
    <property type="match status" value="1"/>
</dbReference>
<evidence type="ECO:0000256" key="10">
    <source>
        <dbReference type="SAM" id="SignalP"/>
    </source>
</evidence>
<keyword evidence="4" id="KW-0479">Metal-binding</keyword>
<dbReference type="GO" id="GO:0016705">
    <property type="term" value="F:oxidoreductase activity, acting on paired donors, with incorporation or reduction of molecular oxygen"/>
    <property type="evidence" value="ECO:0007669"/>
    <property type="project" value="UniProtKB-ARBA"/>
</dbReference>
<keyword evidence="3" id="KW-0001">2Fe-2S</keyword>
<dbReference type="CDD" id="cd03467">
    <property type="entry name" value="Rieske"/>
    <property type="match status" value="1"/>
</dbReference>
<comment type="function">
    <text evidence="1">Iron-sulfur subunit of the cytochrome bc1 complex, an essential component of the respiratory electron transport chain required for ATP synthesis. The bc1 complex catalyzes the oxidation of menaquinol and the reduction of cytochrome c in the respiratory chain. The bc1 complex operates through a Q-cycle mechanism that couples electron transfer to generation of the proton gradient that drives ATP synthesis.</text>
</comment>
<evidence type="ECO:0000256" key="7">
    <source>
        <dbReference type="ARBA" id="ARBA00023157"/>
    </source>
</evidence>
<dbReference type="InterPro" id="IPR017941">
    <property type="entry name" value="Rieske_2Fe-2S"/>
</dbReference>
<evidence type="ECO:0000256" key="4">
    <source>
        <dbReference type="ARBA" id="ARBA00022723"/>
    </source>
</evidence>
<evidence type="ECO:0000256" key="6">
    <source>
        <dbReference type="ARBA" id="ARBA00023014"/>
    </source>
</evidence>
<dbReference type="PRINTS" id="PR00162">
    <property type="entry name" value="RIESKE"/>
</dbReference>
<dbReference type="GO" id="GO:0004497">
    <property type="term" value="F:monooxygenase activity"/>
    <property type="evidence" value="ECO:0007669"/>
    <property type="project" value="UniProtKB-ARBA"/>
</dbReference>
<protein>
    <recommendedName>
        <fullName evidence="2">Cytochrome bc1 complex Rieske iron-sulfur subunit</fullName>
    </recommendedName>
    <alternativeName>
        <fullName evidence="8">Cytochrome bc1 reductase complex subunit QcrA</fullName>
    </alternativeName>
</protein>
<dbReference type="InterPro" id="IPR006311">
    <property type="entry name" value="TAT_signal"/>
</dbReference>
<accession>A0AAI8XMJ0</accession>
<gene>
    <name evidence="12" type="primary">petC_1</name>
    <name evidence="12" type="ORF">hbim_01901</name>
</gene>